<protein>
    <submittedName>
        <fullName evidence="2">N-formylglutamate deformylase</fullName>
    </submittedName>
</protein>
<accession>A0A0M7A3T9</accession>
<proteinExistence type="predicted"/>
<feature type="compositionally biased region" description="Polar residues" evidence="1">
    <location>
        <begin position="326"/>
        <end position="343"/>
    </location>
</feature>
<dbReference type="GeneID" id="97669479"/>
<gene>
    <name evidence="2" type="ORF">LA5096_02083</name>
</gene>
<dbReference type="EMBL" id="CXWC01000006">
    <property type="protein sequence ID" value="CTQ69287.1"/>
    <property type="molecule type" value="Genomic_DNA"/>
</dbReference>
<dbReference type="RefSeq" id="WP_082442589.1">
    <property type="nucleotide sequence ID" value="NZ_CXWA01000015.1"/>
</dbReference>
<name>A0A0M7A3T9_9HYPH</name>
<dbReference type="AlphaFoldDB" id="A0A0M7A3T9"/>
<dbReference type="InterPro" id="IPR007709">
    <property type="entry name" value="N-FG_amidohydro"/>
</dbReference>
<dbReference type="STRING" id="311410.LA5095_05857"/>
<dbReference type="Proteomes" id="UP000049983">
    <property type="component" value="Unassembled WGS sequence"/>
</dbReference>
<evidence type="ECO:0000256" key="1">
    <source>
        <dbReference type="SAM" id="MobiDB-lite"/>
    </source>
</evidence>
<evidence type="ECO:0000313" key="3">
    <source>
        <dbReference type="Proteomes" id="UP000049983"/>
    </source>
</evidence>
<dbReference type="Pfam" id="PF05013">
    <property type="entry name" value="FGase"/>
    <property type="match status" value="1"/>
</dbReference>
<keyword evidence="3" id="KW-1185">Reference proteome</keyword>
<feature type="region of interest" description="Disordered" evidence="1">
    <location>
        <begin position="296"/>
        <end position="352"/>
    </location>
</feature>
<sequence>MILVEEGQSPLILCLPHSGTEVPKAVGNRFNATGRLQADLGWRLERVFGLRSDLDLTVVRSSISRYVIDLDKDPGTQLHAAADPAVALCPATTLDGKRIYQDGEEPGPTEIEQRVLLFHAPFHKALRRQIDRLMRIHRNVIVLDCQSMRSQIKGFVDKELPIASIGSSGGTSCDTDLRNLLVGSFSGVKGYTAAVDEQTSGGFIVQSYGRPERGLHCLTLLLAQRAYLRHESPPFEPDKARVARLQTVLADGLSRILDWAGIQARAQADAPDPHPLTVSATMESVVQAQGPAADFVDEADDEETRPTSLNSPQPENEAQESDLGEPSTSPELSLGDDSTSSRDGQFPLLVAE</sequence>
<dbReference type="OrthoDB" id="8716700at2"/>
<dbReference type="Gene3D" id="3.40.630.40">
    <property type="entry name" value="Zn-dependent exopeptidases"/>
    <property type="match status" value="1"/>
</dbReference>
<reference evidence="3" key="1">
    <citation type="submission" date="2015-07" db="EMBL/GenBank/DDBJ databases">
        <authorList>
            <person name="Rodrigo-Torres Lidia"/>
            <person name="Arahal R.David."/>
        </authorList>
    </citation>
    <scope>NUCLEOTIDE SEQUENCE [LARGE SCALE GENOMIC DNA]</scope>
    <source>
        <strain evidence="3">CECT 5096</strain>
    </source>
</reference>
<evidence type="ECO:0000313" key="2">
    <source>
        <dbReference type="EMBL" id="CTQ69287.1"/>
    </source>
</evidence>
<organism evidence="2 3">
    <name type="scientific">Roseibium album</name>
    <dbReference type="NCBI Taxonomy" id="311410"/>
    <lineage>
        <taxon>Bacteria</taxon>
        <taxon>Pseudomonadati</taxon>
        <taxon>Pseudomonadota</taxon>
        <taxon>Alphaproteobacteria</taxon>
        <taxon>Hyphomicrobiales</taxon>
        <taxon>Stappiaceae</taxon>
        <taxon>Roseibium</taxon>
    </lineage>
</organism>
<feature type="compositionally biased region" description="Polar residues" evidence="1">
    <location>
        <begin position="306"/>
        <end position="316"/>
    </location>
</feature>
<dbReference type="SUPFAM" id="SSF53187">
    <property type="entry name" value="Zn-dependent exopeptidases"/>
    <property type="match status" value="1"/>
</dbReference>